<feature type="domain" description="ABC3 transporter permease C-terminal" evidence="8">
    <location>
        <begin position="927"/>
        <end position="1044"/>
    </location>
</feature>
<evidence type="ECO:0000256" key="7">
    <source>
        <dbReference type="SAM" id="Phobius"/>
    </source>
</evidence>
<evidence type="ECO:0000313" key="10">
    <source>
        <dbReference type="Proteomes" id="UP000313948"/>
    </source>
</evidence>
<organism evidence="9 10">
    <name type="scientific">Georgenia wutianyii</name>
    <dbReference type="NCBI Taxonomy" id="2585135"/>
    <lineage>
        <taxon>Bacteria</taxon>
        <taxon>Bacillati</taxon>
        <taxon>Actinomycetota</taxon>
        <taxon>Actinomycetes</taxon>
        <taxon>Micrococcales</taxon>
        <taxon>Bogoriellaceae</taxon>
        <taxon>Georgenia</taxon>
    </lineage>
</organism>
<dbReference type="InterPro" id="IPR003838">
    <property type="entry name" value="ABC3_permease_C"/>
</dbReference>
<dbReference type="PANTHER" id="PTHR30572:SF4">
    <property type="entry name" value="ABC TRANSPORTER PERMEASE YTRF"/>
    <property type="match status" value="1"/>
</dbReference>
<feature type="transmembrane region" description="Helical" evidence="7">
    <location>
        <begin position="439"/>
        <end position="466"/>
    </location>
</feature>
<accession>A0ABX5VM29</accession>
<dbReference type="PANTHER" id="PTHR30572">
    <property type="entry name" value="MEMBRANE COMPONENT OF TRANSPORTER-RELATED"/>
    <property type="match status" value="1"/>
</dbReference>
<evidence type="ECO:0000256" key="6">
    <source>
        <dbReference type="ARBA" id="ARBA00038076"/>
    </source>
</evidence>
<evidence type="ECO:0000256" key="4">
    <source>
        <dbReference type="ARBA" id="ARBA00022989"/>
    </source>
</evidence>
<evidence type="ECO:0000256" key="5">
    <source>
        <dbReference type="ARBA" id="ARBA00023136"/>
    </source>
</evidence>
<protein>
    <submittedName>
        <fullName evidence="9">ABC transporter permease</fullName>
    </submittedName>
</protein>
<feature type="transmembrane region" description="Helical" evidence="7">
    <location>
        <begin position="317"/>
        <end position="344"/>
    </location>
</feature>
<gene>
    <name evidence="9" type="ORF">FE251_02655</name>
</gene>
<evidence type="ECO:0000256" key="1">
    <source>
        <dbReference type="ARBA" id="ARBA00004651"/>
    </source>
</evidence>
<feature type="transmembrane region" description="Helical" evidence="7">
    <location>
        <begin position="1021"/>
        <end position="1044"/>
    </location>
</feature>
<proteinExistence type="inferred from homology"/>
<reference evidence="9 10" key="1">
    <citation type="submission" date="2019-05" db="EMBL/GenBank/DDBJ databases">
        <title>Georgenia *** sp. nov., and Georgenia *** sp. nov., isolated from the intestinal contents of plateau pika (Ochotona curzoniae) in the Qinghai-Tibet plateau of China.</title>
        <authorList>
            <person name="Tian Z."/>
        </authorList>
    </citation>
    <scope>NUCLEOTIDE SEQUENCE [LARGE SCALE GENOMIC DNA]</scope>
    <source>
        <strain evidence="9 10">Z294</strain>
    </source>
</reference>
<feature type="transmembrane region" description="Helical" evidence="7">
    <location>
        <begin position="398"/>
        <end position="419"/>
    </location>
</feature>
<evidence type="ECO:0000256" key="2">
    <source>
        <dbReference type="ARBA" id="ARBA00022475"/>
    </source>
</evidence>
<keyword evidence="4 7" id="KW-1133">Transmembrane helix</keyword>
<evidence type="ECO:0000256" key="3">
    <source>
        <dbReference type="ARBA" id="ARBA00022692"/>
    </source>
</evidence>
<dbReference type="InterPro" id="IPR050250">
    <property type="entry name" value="Macrolide_Exporter_MacB"/>
</dbReference>
<feature type="transmembrane region" description="Helical" evidence="7">
    <location>
        <begin position="487"/>
        <end position="508"/>
    </location>
</feature>
<keyword evidence="2" id="KW-1003">Cell membrane</keyword>
<keyword evidence="10" id="KW-1185">Reference proteome</keyword>
<dbReference type="Pfam" id="PF02687">
    <property type="entry name" value="FtsX"/>
    <property type="match status" value="1"/>
</dbReference>
<feature type="transmembrane region" description="Helical" evidence="7">
    <location>
        <begin position="976"/>
        <end position="1001"/>
    </location>
</feature>
<evidence type="ECO:0000259" key="8">
    <source>
        <dbReference type="Pfam" id="PF02687"/>
    </source>
</evidence>
<comment type="subcellular location">
    <subcellularLocation>
        <location evidence="1">Cell membrane</location>
        <topology evidence="1">Multi-pass membrane protein</topology>
    </subcellularLocation>
</comment>
<feature type="transmembrane region" description="Helical" evidence="7">
    <location>
        <begin position="272"/>
        <end position="296"/>
    </location>
</feature>
<keyword evidence="5 7" id="KW-0472">Membrane</keyword>
<feature type="transmembrane region" description="Helical" evidence="7">
    <location>
        <begin position="356"/>
        <end position="378"/>
    </location>
</feature>
<dbReference type="EMBL" id="CP040899">
    <property type="protein sequence ID" value="QDB78398.1"/>
    <property type="molecule type" value="Genomic_DNA"/>
</dbReference>
<feature type="transmembrane region" description="Helical" evidence="7">
    <location>
        <begin position="924"/>
        <end position="948"/>
    </location>
</feature>
<comment type="similarity">
    <text evidence="6">Belongs to the ABC-4 integral membrane protein family.</text>
</comment>
<sequence>MTMGVARLLARRARAQPGTLLTLLVLTATVAAILAGTVGYTRAAGVATVRSTLTEAAPRDAGIQVQTRLAADPATQDAAVRRTLSRLLPADGLAVSRQLWTEPVAASVGEKRVRVLLAEVPAGAEPDAGPLATGEVLVPEQTAADAGLTPGKRLDVAGTSLTVAGTWRAADERTWFADPVVAAGTDGSALGPLLASAETVGAAVDVPFVRWTVYPDPAALTVADLPRLAEGLSGLDFALRDDDAVAVRGLTLTGDLAGTVADLEEATGTAAAVGLVPVALLGVISLVALVQVVRLLGQTRARETEILVARGSSARQITAWSAAELGVVCVLGAGAGTTLAALVVGRLDGGEAQRPVILTVGAAVAVVALLAGTVVAGLQARAAARRTATDRSGRLRGAAAAGTLVLTGAGAALSTWQLLRHGTPLLDDGGADVLAVLSLGALLAALAVSALALLGPLARVVAGLLARRRGLVGVFAARQVSRRVRAYAVPLVLVVLTVGATTVSASFAGATAVQREHVAALATGADVRVELPAGTTSRLARPQSVSAVPYRELPGVSAAGVVLREAGRFGEVPVALTALPAGRLDDLTRLPDGLGLTGATAGLATAAPGVALPDGARALDVTVRASLAAAEGAQDVLEAEAASLLDRLVTLDGLSPEEAAAVVADELARLREGDFSLAAALWLADADGALSMLDVGELPADPDGQDALVGPEPAEHRLRVALPPGGPYRVVALDLAVSGPRYGSVFTYDVASLAADGADLPLGTWAPSDALGPAVDVEPPLGLRGALPAGTDTAEARLVPADVPAAVPAVVTAHLAATADLAVGDALPLALAGTSADLTVTAVADALPGGLEEDAVLVDLATLGQHVLARQPGPVLPRQVWLAVAADTDAADVGSAARELAGREAQVEVAGTGRTDSAASVRQAFWIAAGGSALLALTGVAAVVLALARERRSEVMVLRALGLPPAAQARSRAAELLGVGALGAVLGVVAGWLASAVLVPTLARASATDVSPLPLGGRLDVLPALGVLAVLAGGLLVVGAALAARVRAQALDAEYREEVR</sequence>
<evidence type="ECO:0000313" key="9">
    <source>
        <dbReference type="EMBL" id="QDB78398.1"/>
    </source>
</evidence>
<name>A0ABX5VM29_9MICO</name>
<keyword evidence="3 7" id="KW-0812">Transmembrane</keyword>
<dbReference type="Proteomes" id="UP000313948">
    <property type="component" value="Chromosome"/>
</dbReference>